<evidence type="ECO:0000256" key="3">
    <source>
        <dbReference type="ARBA" id="ARBA00022679"/>
    </source>
</evidence>
<dbReference type="Gene3D" id="3.30.60.90">
    <property type="match status" value="1"/>
</dbReference>
<feature type="domain" description="ZZ-type" evidence="15">
    <location>
        <begin position="75"/>
        <end position="127"/>
    </location>
</feature>
<organism evidence="16 17">
    <name type="scientific">Auxenochlorella protothecoides</name>
    <name type="common">Green microalga</name>
    <name type="synonym">Chlorella protothecoides</name>
    <dbReference type="NCBI Taxonomy" id="3075"/>
    <lineage>
        <taxon>Eukaryota</taxon>
        <taxon>Viridiplantae</taxon>
        <taxon>Chlorophyta</taxon>
        <taxon>core chlorophytes</taxon>
        <taxon>Trebouxiophyceae</taxon>
        <taxon>Chlorellales</taxon>
        <taxon>Chlorellaceae</taxon>
        <taxon>Auxenochlorella</taxon>
    </lineage>
</organism>
<dbReference type="InterPro" id="IPR013178">
    <property type="entry name" value="Histone_AcTrfase_Rtt109/CBP"/>
</dbReference>
<proteinExistence type="predicted"/>
<dbReference type="PROSITE" id="PS50134">
    <property type="entry name" value="ZF_TAZ"/>
    <property type="match status" value="1"/>
</dbReference>
<evidence type="ECO:0000256" key="10">
    <source>
        <dbReference type="ARBA" id="ARBA00023163"/>
    </source>
</evidence>
<dbReference type="eggNOG" id="KOG1778">
    <property type="taxonomic scope" value="Eukaryota"/>
</dbReference>
<dbReference type="GO" id="GO:0008270">
    <property type="term" value="F:zinc ion binding"/>
    <property type="evidence" value="ECO:0007669"/>
    <property type="project" value="UniProtKB-KW"/>
</dbReference>
<sequence>MLVGGEGPRCNVCEPRLYRFGVWPLHTWHRLPGSVGACTRTAGCPAMPTDEFLLLHPGPSRAHTHITTTHAQAPAFTCTCNVCQREIQAGEGYRCTVCPDFDMCNDCYCKPTVSHPHALERHVRKFDETRSRLTEEERQQRANQLQRTMHMLVHASACSNPACPSSNCAKIKRLFQHAMTCPKKIHGNCQLCWRMWSLLQVHAKQCTVTDCPVPRCRELRELSRSQAARREDQRRRAYRAMLTSQAANP</sequence>
<keyword evidence="17" id="KW-1185">Reference proteome</keyword>
<dbReference type="GO" id="GO:0005667">
    <property type="term" value="C:transcription regulator complex"/>
    <property type="evidence" value="ECO:0007669"/>
    <property type="project" value="TreeGrafter"/>
</dbReference>
<dbReference type="Pfam" id="PF02135">
    <property type="entry name" value="zf-TAZ"/>
    <property type="match status" value="1"/>
</dbReference>
<dbReference type="STRING" id="3075.A0A087SI21"/>
<keyword evidence="4" id="KW-0479">Metal-binding</keyword>
<dbReference type="SUPFAM" id="SSF57850">
    <property type="entry name" value="RING/U-box"/>
    <property type="match status" value="1"/>
</dbReference>
<keyword evidence="11" id="KW-0539">Nucleus</keyword>
<dbReference type="Proteomes" id="UP000028924">
    <property type="component" value="Unassembled WGS sequence"/>
</dbReference>
<dbReference type="EC" id="2.3.1.48" evidence="2"/>
<protein>
    <recommendedName>
        <fullName evidence="2">histone acetyltransferase</fullName>
        <ecNumber evidence="2">2.3.1.48</ecNumber>
    </recommendedName>
</protein>
<keyword evidence="10" id="KW-0804">Transcription</keyword>
<dbReference type="PROSITE" id="PS01357">
    <property type="entry name" value="ZF_ZZ_1"/>
    <property type="match status" value="1"/>
</dbReference>
<evidence type="ECO:0000259" key="15">
    <source>
        <dbReference type="PROSITE" id="PS50135"/>
    </source>
</evidence>
<evidence type="ECO:0000256" key="7">
    <source>
        <dbReference type="ARBA" id="ARBA00022853"/>
    </source>
</evidence>
<keyword evidence="5 13" id="KW-0863">Zinc-finger</keyword>
<evidence type="ECO:0000256" key="4">
    <source>
        <dbReference type="ARBA" id="ARBA00022723"/>
    </source>
</evidence>
<dbReference type="KEGG" id="apro:F751_6033"/>
<dbReference type="AlphaFoldDB" id="A0A087SI21"/>
<comment type="catalytic activity">
    <reaction evidence="12">
        <text>L-lysyl-[protein] + acetyl-CoA = N(6)-acetyl-L-lysyl-[protein] + CoA + H(+)</text>
        <dbReference type="Rhea" id="RHEA:45948"/>
        <dbReference type="Rhea" id="RHEA-COMP:9752"/>
        <dbReference type="Rhea" id="RHEA-COMP:10731"/>
        <dbReference type="ChEBI" id="CHEBI:15378"/>
        <dbReference type="ChEBI" id="CHEBI:29969"/>
        <dbReference type="ChEBI" id="CHEBI:57287"/>
        <dbReference type="ChEBI" id="CHEBI:57288"/>
        <dbReference type="ChEBI" id="CHEBI:61930"/>
        <dbReference type="EC" id="2.3.1.48"/>
    </reaction>
</comment>
<evidence type="ECO:0000313" key="16">
    <source>
        <dbReference type="EMBL" id="KFM25375.1"/>
    </source>
</evidence>
<evidence type="ECO:0000256" key="8">
    <source>
        <dbReference type="ARBA" id="ARBA00023015"/>
    </source>
</evidence>
<dbReference type="RefSeq" id="XP_011398268.1">
    <property type="nucleotide sequence ID" value="XM_011399966.1"/>
</dbReference>
<evidence type="ECO:0000256" key="12">
    <source>
        <dbReference type="ARBA" id="ARBA00048017"/>
    </source>
</evidence>
<dbReference type="GO" id="GO:0000123">
    <property type="term" value="C:histone acetyltransferase complex"/>
    <property type="evidence" value="ECO:0007669"/>
    <property type="project" value="TreeGrafter"/>
</dbReference>
<dbReference type="Gene3D" id="1.20.1020.10">
    <property type="entry name" value="TAZ domain"/>
    <property type="match status" value="1"/>
</dbReference>
<dbReference type="InterPro" id="IPR000433">
    <property type="entry name" value="Znf_ZZ"/>
</dbReference>
<comment type="subcellular location">
    <subcellularLocation>
        <location evidence="1">Nucleus</location>
    </subcellularLocation>
</comment>
<dbReference type="GO" id="GO:0045944">
    <property type="term" value="P:positive regulation of transcription by RNA polymerase II"/>
    <property type="evidence" value="ECO:0007669"/>
    <property type="project" value="TreeGrafter"/>
</dbReference>
<evidence type="ECO:0000256" key="11">
    <source>
        <dbReference type="ARBA" id="ARBA00023242"/>
    </source>
</evidence>
<evidence type="ECO:0000313" key="17">
    <source>
        <dbReference type="Proteomes" id="UP000028924"/>
    </source>
</evidence>
<dbReference type="SMART" id="SM00291">
    <property type="entry name" value="ZnF_ZZ"/>
    <property type="match status" value="1"/>
</dbReference>
<dbReference type="GO" id="GO:0005634">
    <property type="term" value="C:nucleus"/>
    <property type="evidence" value="ECO:0007669"/>
    <property type="project" value="UniProtKB-SubCell"/>
</dbReference>
<dbReference type="GO" id="GO:0003713">
    <property type="term" value="F:transcription coactivator activity"/>
    <property type="evidence" value="ECO:0007669"/>
    <property type="project" value="TreeGrafter"/>
</dbReference>
<accession>A0A087SI21</accession>
<dbReference type="InterPro" id="IPR000197">
    <property type="entry name" value="Znf_TAZ"/>
</dbReference>
<reference evidence="16 17" key="1">
    <citation type="journal article" date="2014" name="BMC Genomics">
        <title>Oil accumulation mechanisms of the oleaginous microalga Chlorella protothecoides revealed through its genome, transcriptomes, and proteomes.</title>
        <authorList>
            <person name="Gao C."/>
            <person name="Wang Y."/>
            <person name="Shen Y."/>
            <person name="Yan D."/>
            <person name="He X."/>
            <person name="Dai J."/>
            <person name="Wu Q."/>
        </authorList>
    </citation>
    <scope>NUCLEOTIDE SEQUENCE [LARGE SCALE GENOMIC DNA]</scope>
    <source>
        <strain evidence="16 17">0710</strain>
    </source>
</reference>
<dbReference type="PANTHER" id="PTHR13808">
    <property type="entry name" value="CBP/P300-RELATED"/>
    <property type="match status" value="1"/>
</dbReference>
<keyword evidence="6" id="KW-0862">Zinc</keyword>
<dbReference type="GO" id="GO:0031490">
    <property type="term" value="F:chromatin DNA binding"/>
    <property type="evidence" value="ECO:0007669"/>
    <property type="project" value="TreeGrafter"/>
</dbReference>
<evidence type="ECO:0000256" key="6">
    <source>
        <dbReference type="ARBA" id="ARBA00022833"/>
    </source>
</evidence>
<dbReference type="GeneID" id="23617424"/>
<dbReference type="GO" id="GO:0004402">
    <property type="term" value="F:histone acetyltransferase activity"/>
    <property type="evidence" value="ECO:0007669"/>
    <property type="project" value="InterPro"/>
</dbReference>
<keyword evidence="3 16" id="KW-0808">Transferase</keyword>
<dbReference type="SMART" id="SM00551">
    <property type="entry name" value="ZnF_TAZ"/>
    <property type="match status" value="1"/>
</dbReference>
<evidence type="ECO:0000256" key="5">
    <source>
        <dbReference type="ARBA" id="ARBA00022771"/>
    </source>
</evidence>
<keyword evidence="7" id="KW-0156">Chromatin regulator</keyword>
<evidence type="ECO:0000256" key="2">
    <source>
        <dbReference type="ARBA" id="ARBA00013184"/>
    </source>
</evidence>
<dbReference type="Pfam" id="PF00569">
    <property type="entry name" value="ZZ"/>
    <property type="match status" value="1"/>
</dbReference>
<dbReference type="SUPFAM" id="SSF57933">
    <property type="entry name" value="TAZ domain"/>
    <property type="match status" value="1"/>
</dbReference>
<dbReference type="OrthoDB" id="899at2759"/>
<dbReference type="InterPro" id="IPR043145">
    <property type="entry name" value="Znf_ZZ_sf"/>
</dbReference>
<gene>
    <name evidence="16" type="ORF">F751_6033</name>
</gene>
<dbReference type="PROSITE" id="PS50135">
    <property type="entry name" value="ZF_ZZ_2"/>
    <property type="match status" value="1"/>
</dbReference>
<name>A0A087SI21_AUXPR</name>
<keyword evidence="9" id="KW-0010">Activator</keyword>
<evidence type="ECO:0000256" key="1">
    <source>
        <dbReference type="ARBA" id="ARBA00004123"/>
    </source>
</evidence>
<evidence type="ECO:0000259" key="14">
    <source>
        <dbReference type="PROSITE" id="PS50134"/>
    </source>
</evidence>
<evidence type="ECO:0000256" key="13">
    <source>
        <dbReference type="PROSITE-ProRule" id="PRU00228"/>
    </source>
</evidence>
<dbReference type="PANTHER" id="PTHR13808:SF1">
    <property type="entry name" value="HISTONE ACETYLTRANSFERASE"/>
    <property type="match status" value="1"/>
</dbReference>
<feature type="domain" description="TAZ-type" evidence="14">
    <location>
        <begin position="138"/>
        <end position="219"/>
    </location>
</feature>
<keyword evidence="8" id="KW-0805">Transcription regulation</keyword>
<dbReference type="InterPro" id="IPR035898">
    <property type="entry name" value="TAZ_dom_sf"/>
</dbReference>
<evidence type="ECO:0000256" key="9">
    <source>
        <dbReference type="ARBA" id="ARBA00023159"/>
    </source>
</evidence>
<dbReference type="EMBL" id="KL662116">
    <property type="protein sequence ID" value="KFM25375.1"/>
    <property type="molecule type" value="Genomic_DNA"/>
</dbReference>